<evidence type="ECO:0000313" key="2">
    <source>
        <dbReference type="EMBL" id="KKK59006.1"/>
    </source>
</evidence>
<feature type="compositionally biased region" description="Pro residues" evidence="1">
    <location>
        <begin position="338"/>
        <end position="357"/>
    </location>
</feature>
<feature type="region of interest" description="Disordered" evidence="1">
    <location>
        <begin position="328"/>
        <end position="357"/>
    </location>
</feature>
<reference evidence="2" key="1">
    <citation type="journal article" date="2015" name="Nature">
        <title>Complex archaea that bridge the gap between prokaryotes and eukaryotes.</title>
        <authorList>
            <person name="Spang A."/>
            <person name="Saw J.H."/>
            <person name="Jorgensen S.L."/>
            <person name="Zaremba-Niedzwiedzka K."/>
            <person name="Martijn J."/>
            <person name="Lind A.E."/>
            <person name="van Eijk R."/>
            <person name="Schleper C."/>
            <person name="Guy L."/>
            <person name="Ettema T.J."/>
        </authorList>
    </citation>
    <scope>NUCLEOTIDE SEQUENCE</scope>
</reference>
<comment type="caution">
    <text evidence="2">The sequence shown here is derived from an EMBL/GenBank/DDBJ whole genome shotgun (WGS) entry which is preliminary data.</text>
</comment>
<dbReference type="Pfam" id="PF04860">
    <property type="entry name" value="Phage_portal"/>
    <property type="match status" value="1"/>
</dbReference>
<protein>
    <recommendedName>
        <fullName evidence="3">Phage portal protein</fullName>
    </recommendedName>
</protein>
<evidence type="ECO:0008006" key="3">
    <source>
        <dbReference type="Google" id="ProtNLM"/>
    </source>
</evidence>
<organism evidence="2">
    <name type="scientific">marine sediment metagenome</name>
    <dbReference type="NCBI Taxonomy" id="412755"/>
    <lineage>
        <taxon>unclassified sequences</taxon>
        <taxon>metagenomes</taxon>
        <taxon>ecological metagenomes</taxon>
    </lineage>
</organism>
<evidence type="ECO:0000256" key="1">
    <source>
        <dbReference type="SAM" id="MobiDB-lite"/>
    </source>
</evidence>
<sequence>RKTLYNPNVMDGYQDFITALVADLLLNAAAATELTHWVATGEPAEFFPVDVQTIHVNIFKGRVNPAKAYTEIVNGQKGKTLSVKDMIYFRYLPRAGKFIPESIIATLKMFLAQDGYALKFNLDSLQNGNTIRQLIALGDKENPIDPEDVAKTQEEWDTKHKGGRTNRRVTFLAGQTITAIPLDATLEDMQWEKLQKYIVRAVAAGFDMPLIYFSWPDETNFANSEAEEKRFAMQTTLPLTVALCDKLNQFWVSQFGVDSMEEVHCIPNPKLQAATQLDLDREKKDQETGVLTVNEVRERRGDKPNEWGSKYIFSGNDFKRIPDEAQIAKDDEEAENPTPEPPPMIPEGVPPAAAPAA</sequence>
<feature type="non-terminal residue" evidence="2">
    <location>
        <position position="357"/>
    </location>
</feature>
<name>A0A0F8ZG73_9ZZZZ</name>
<gene>
    <name evidence="2" type="ORF">LCGC14_3038710</name>
</gene>
<dbReference type="InterPro" id="IPR006944">
    <property type="entry name" value="Phage/GTA_portal"/>
</dbReference>
<feature type="non-terminal residue" evidence="2">
    <location>
        <position position="1"/>
    </location>
</feature>
<accession>A0A0F8ZG73</accession>
<dbReference type="EMBL" id="LAZR01063692">
    <property type="protein sequence ID" value="KKK59006.1"/>
    <property type="molecule type" value="Genomic_DNA"/>
</dbReference>
<dbReference type="AlphaFoldDB" id="A0A0F8ZG73"/>
<proteinExistence type="predicted"/>